<evidence type="ECO:0000256" key="3">
    <source>
        <dbReference type="ARBA" id="ARBA00022692"/>
    </source>
</evidence>
<dbReference type="Proteomes" id="UP001420932">
    <property type="component" value="Unassembled WGS sequence"/>
</dbReference>
<dbReference type="AlphaFoldDB" id="A0AAP0EHB2"/>
<keyword evidence="6" id="KW-0520">NAD</keyword>
<feature type="domain" description="NADH:quinone oxidoreductase/Mrp antiporter transmembrane" evidence="9">
    <location>
        <begin position="99"/>
        <end position="153"/>
    </location>
</feature>
<comment type="subcellular location">
    <subcellularLocation>
        <location evidence="1">Membrane</location>
        <topology evidence="1">Multi-pass membrane protein</topology>
    </subcellularLocation>
</comment>
<keyword evidence="11" id="KW-1185">Reference proteome</keyword>
<evidence type="ECO:0000259" key="9">
    <source>
        <dbReference type="Pfam" id="PF00361"/>
    </source>
</evidence>
<organism evidence="10 11">
    <name type="scientific">Stephania yunnanensis</name>
    <dbReference type="NCBI Taxonomy" id="152371"/>
    <lineage>
        <taxon>Eukaryota</taxon>
        <taxon>Viridiplantae</taxon>
        <taxon>Streptophyta</taxon>
        <taxon>Embryophyta</taxon>
        <taxon>Tracheophyta</taxon>
        <taxon>Spermatophyta</taxon>
        <taxon>Magnoliopsida</taxon>
        <taxon>Ranunculales</taxon>
        <taxon>Menispermaceae</taxon>
        <taxon>Menispermoideae</taxon>
        <taxon>Cissampelideae</taxon>
        <taxon>Stephania</taxon>
    </lineage>
</organism>
<keyword evidence="5 8" id="KW-1133">Transmembrane helix</keyword>
<gene>
    <name evidence="10" type="ORF">Syun_028412</name>
</gene>
<evidence type="ECO:0000313" key="11">
    <source>
        <dbReference type="Proteomes" id="UP001420932"/>
    </source>
</evidence>
<reference evidence="10 11" key="1">
    <citation type="submission" date="2024-01" db="EMBL/GenBank/DDBJ databases">
        <title>Genome assemblies of Stephania.</title>
        <authorList>
            <person name="Yang L."/>
        </authorList>
    </citation>
    <scope>NUCLEOTIDE SEQUENCE [LARGE SCALE GENOMIC DNA]</scope>
    <source>
        <strain evidence="10">YNDBR</strain>
        <tissue evidence="10">Leaf</tissue>
    </source>
</reference>
<keyword evidence="7 8" id="KW-0472">Membrane</keyword>
<protein>
    <recommendedName>
        <fullName evidence="9">NADH:quinone oxidoreductase/Mrp antiporter transmembrane domain-containing protein</fullName>
    </recommendedName>
</protein>
<keyword evidence="4" id="KW-1278">Translocase</keyword>
<comment type="caution">
    <text evidence="10">The sequence shown here is derived from an EMBL/GenBank/DDBJ whole genome shotgun (WGS) entry which is preliminary data.</text>
</comment>
<evidence type="ECO:0000256" key="4">
    <source>
        <dbReference type="ARBA" id="ARBA00022967"/>
    </source>
</evidence>
<dbReference type="GO" id="GO:0016020">
    <property type="term" value="C:membrane"/>
    <property type="evidence" value="ECO:0007669"/>
    <property type="project" value="UniProtKB-SubCell"/>
</dbReference>
<dbReference type="EMBL" id="JBBNAF010000012">
    <property type="protein sequence ID" value="KAK9093501.1"/>
    <property type="molecule type" value="Genomic_DNA"/>
</dbReference>
<dbReference type="InterPro" id="IPR001750">
    <property type="entry name" value="ND/Mrp_TM"/>
</dbReference>
<dbReference type="PANTHER" id="PTHR22773">
    <property type="entry name" value="NADH DEHYDROGENASE"/>
    <property type="match status" value="1"/>
</dbReference>
<feature type="transmembrane region" description="Helical" evidence="8">
    <location>
        <begin position="58"/>
        <end position="81"/>
    </location>
</feature>
<evidence type="ECO:0000256" key="5">
    <source>
        <dbReference type="ARBA" id="ARBA00022989"/>
    </source>
</evidence>
<dbReference type="Pfam" id="PF00361">
    <property type="entry name" value="Proton_antipo_M"/>
    <property type="match status" value="1"/>
</dbReference>
<name>A0AAP0EHB2_9MAGN</name>
<sequence>METEQGNMKLPISLIKETGDLKKITEHQRWRDGRCEGSGVGKDSGVDGGERGREGVQAYLAGLTFALAASPCSTLVLASILGSSYWRQSTSNIHNLYIAPLLLLAVSFAGALQEILAILSMILGNLIAITQISMKRMLAYSSISQIEYVIIENALLSSRFLQLH</sequence>
<evidence type="ECO:0000256" key="7">
    <source>
        <dbReference type="ARBA" id="ARBA00023136"/>
    </source>
</evidence>
<evidence type="ECO:0000256" key="6">
    <source>
        <dbReference type="ARBA" id="ARBA00023027"/>
    </source>
</evidence>
<accession>A0AAP0EHB2</accession>
<proteinExistence type="predicted"/>
<keyword evidence="2" id="KW-0813">Transport</keyword>
<feature type="transmembrane region" description="Helical" evidence="8">
    <location>
        <begin position="101"/>
        <end position="128"/>
    </location>
</feature>
<evidence type="ECO:0000313" key="10">
    <source>
        <dbReference type="EMBL" id="KAK9093501.1"/>
    </source>
</evidence>
<dbReference type="GO" id="GO:0009536">
    <property type="term" value="C:plastid"/>
    <property type="evidence" value="ECO:0007669"/>
    <property type="project" value="UniProtKB-ARBA"/>
</dbReference>
<evidence type="ECO:0000256" key="1">
    <source>
        <dbReference type="ARBA" id="ARBA00004141"/>
    </source>
</evidence>
<evidence type="ECO:0000256" key="8">
    <source>
        <dbReference type="SAM" id="Phobius"/>
    </source>
</evidence>
<keyword evidence="3 8" id="KW-0812">Transmembrane</keyword>
<evidence type="ECO:0000256" key="2">
    <source>
        <dbReference type="ARBA" id="ARBA00022448"/>
    </source>
</evidence>